<dbReference type="Proteomes" id="UP000326759">
    <property type="component" value="Unassembled WGS sequence"/>
</dbReference>
<sequence>MEIQNIAKVYNMELKALCFKLVLKSDMERFLFLKSYYEKVNKEASKFYKNFHHYKSIFPSRSIPVKNVFKNPPEIEMAKGISNIDRKVSKTVRVSKLPSIIINSNLKNTNTGVKETPSTSTDVCLNKPFILENGLHNQKVNTSKNKVYVCEAHSSNSKFKTTKKINESEFESVITSVFLDDTSSKLKTILKNDSPEKSPNKYSTILESLLFD</sequence>
<organism evidence="1 2">
    <name type="scientific">Armadillidium nasatum</name>
    <dbReference type="NCBI Taxonomy" id="96803"/>
    <lineage>
        <taxon>Eukaryota</taxon>
        <taxon>Metazoa</taxon>
        <taxon>Ecdysozoa</taxon>
        <taxon>Arthropoda</taxon>
        <taxon>Crustacea</taxon>
        <taxon>Multicrustacea</taxon>
        <taxon>Malacostraca</taxon>
        <taxon>Eumalacostraca</taxon>
        <taxon>Peracarida</taxon>
        <taxon>Isopoda</taxon>
        <taxon>Oniscidea</taxon>
        <taxon>Crinocheta</taxon>
        <taxon>Armadillidiidae</taxon>
        <taxon>Armadillidium</taxon>
    </lineage>
</organism>
<evidence type="ECO:0000313" key="2">
    <source>
        <dbReference type="Proteomes" id="UP000326759"/>
    </source>
</evidence>
<dbReference type="AlphaFoldDB" id="A0A5N5TMJ9"/>
<evidence type="ECO:0000313" key="1">
    <source>
        <dbReference type="EMBL" id="KAB7507407.1"/>
    </source>
</evidence>
<dbReference type="EMBL" id="SEYY01000363">
    <property type="protein sequence ID" value="KAB7507407.1"/>
    <property type="molecule type" value="Genomic_DNA"/>
</dbReference>
<name>A0A5N5TMJ9_9CRUS</name>
<protein>
    <submittedName>
        <fullName evidence="1">Uncharacterized protein</fullName>
    </submittedName>
</protein>
<comment type="caution">
    <text evidence="1">The sequence shown here is derived from an EMBL/GenBank/DDBJ whole genome shotgun (WGS) entry which is preliminary data.</text>
</comment>
<reference evidence="1 2" key="1">
    <citation type="journal article" date="2019" name="PLoS Biol.">
        <title>Sex chromosomes control vertical transmission of feminizing Wolbachia symbionts in an isopod.</title>
        <authorList>
            <person name="Becking T."/>
            <person name="Chebbi M.A."/>
            <person name="Giraud I."/>
            <person name="Moumen B."/>
            <person name="Laverre T."/>
            <person name="Caubet Y."/>
            <person name="Peccoud J."/>
            <person name="Gilbert C."/>
            <person name="Cordaux R."/>
        </authorList>
    </citation>
    <scope>NUCLEOTIDE SEQUENCE [LARGE SCALE GENOMIC DNA]</scope>
    <source>
        <strain evidence="1">ANa2</strain>
        <tissue evidence="1">Whole body excluding digestive tract and cuticle</tissue>
    </source>
</reference>
<gene>
    <name evidence="1" type="ORF">Anas_09627</name>
</gene>
<proteinExistence type="predicted"/>
<accession>A0A5N5TMJ9</accession>
<keyword evidence="2" id="KW-1185">Reference proteome</keyword>